<dbReference type="InterPro" id="IPR029052">
    <property type="entry name" value="Metallo-depent_PP-like"/>
</dbReference>
<evidence type="ECO:0000256" key="3">
    <source>
        <dbReference type="ARBA" id="ARBA00022722"/>
    </source>
</evidence>
<evidence type="ECO:0000256" key="1">
    <source>
        <dbReference type="ARBA" id="ARBA00010555"/>
    </source>
</evidence>
<dbReference type="InterPro" id="IPR004843">
    <property type="entry name" value="Calcineurin-like_PHP"/>
</dbReference>
<dbReference type="STRING" id="1184609.KILIM_085_00020"/>
<feature type="compositionally biased region" description="Basic and acidic residues" evidence="6">
    <location>
        <begin position="372"/>
        <end position="382"/>
    </location>
</feature>
<dbReference type="PANTHER" id="PTHR30337:SF0">
    <property type="entry name" value="NUCLEASE SBCCD SUBUNIT D"/>
    <property type="match status" value="1"/>
</dbReference>
<dbReference type="EMBL" id="BAHD01000085">
    <property type="protein sequence ID" value="GAB97858.1"/>
    <property type="molecule type" value="Genomic_DNA"/>
</dbReference>
<keyword evidence="9" id="KW-1185">Reference proteome</keyword>
<reference evidence="8 9" key="1">
    <citation type="submission" date="2012-08" db="EMBL/GenBank/DDBJ databases">
        <title>Whole genome shotgun sequence of Kineosphaera limosa NBRC 100340.</title>
        <authorList>
            <person name="Yoshida I."/>
            <person name="Isaki S."/>
            <person name="Hosoyama A."/>
            <person name="Tsuchikane K."/>
            <person name="Katsumata H."/>
            <person name="Ando Y."/>
            <person name="Ohji S."/>
            <person name="Hamada M."/>
            <person name="Tamura T."/>
            <person name="Yamazoe A."/>
            <person name="Yamazaki S."/>
            <person name="Fujita N."/>
        </authorList>
    </citation>
    <scope>NUCLEOTIDE SEQUENCE [LARGE SCALE GENOMIC DNA]</scope>
    <source>
        <strain evidence="8 9">NBRC 100340</strain>
    </source>
</reference>
<dbReference type="RefSeq" id="WP_006594390.1">
    <property type="nucleotide sequence ID" value="NZ_BAHD01000085.1"/>
</dbReference>
<comment type="similarity">
    <text evidence="1">Belongs to the SbcD family.</text>
</comment>
<dbReference type="SUPFAM" id="SSF56300">
    <property type="entry name" value="Metallo-dependent phosphatases"/>
    <property type="match status" value="1"/>
</dbReference>
<dbReference type="CDD" id="cd00840">
    <property type="entry name" value="MPP_Mre11_N"/>
    <property type="match status" value="1"/>
</dbReference>
<gene>
    <name evidence="8" type="ORF">KILIM_085_00020</name>
</gene>
<dbReference type="PIRSF" id="PIRSF033093">
    <property type="entry name" value="UCP_ML1119"/>
    <property type="match status" value="1"/>
</dbReference>
<keyword evidence="4 8" id="KW-0378">Hydrolase</keyword>
<evidence type="ECO:0000313" key="8">
    <source>
        <dbReference type="EMBL" id="GAB97858.1"/>
    </source>
</evidence>
<dbReference type="OrthoDB" id="9773856at2"/>
<protein>
    <recommendedName>
        <fullName evidence="2">Nuclease SbcCD subunit D</fullName>
    </recommendedName>
</protein>
<dbReference type="AlphaFoldDB" id="K6VNT0"/>
<evidence type="ECO:0000256" key="6">
    <source>
        <dbReference type="SAM" id="MobiDB-lite"/>
    </source>
</evidence>
<dbReference type="InterPro" id="IPR041796">
    <property type="entry name" value="Mre11_N"/>
</dbReference>
<dbReference type="InterPro" id="IPR050535">
    <property type="entry name" value="DNA_Repair-Maintenance_Comp"/>
</dbReference>
<dbReference type="GO" id="GO:0004527">
    <property type="term" value="F:exonuclease activity"/>
    <property type="evidence" value="ECO:0007669"/>
    <property type="project" value="UniProtKB-KW"/>
</dbReference>
<feature type="region of interest" description="Disordered" evidence="6">
    <location>
        <begin position="361"/>
        <end position="382"/>
    </location>
</feature>
<dbReference type="Proteomes" id="UP000008366">
    <property type="component" value="Unassembled WGS sequence"/>
</dbReference>
<name>K6VNT0_9MICO</name>
<evidence type="ECO:0000256" key="2">
    <source>
        <dbReference type="ARBA" id="ARBA00013365"/>
    </source>
</evidence>
<evidence type="ECO:0000313" key="9">
    <source>
        <dbReference type="Proteomes" id="UP000008366"/>
    </source>
</evidence>
<feature type="domain" description="Calcineurin-like phosphoesterase" evidence="7">
    <location>
        <begin position="3"/>
        <end position="169"/>
    </location>
</feature>
<comment type="caution">
    <text evidence="8">The sequence shown here is derived from an EMBL/GenBank/DDBJ whole genome shotgun (WGS) entry which is preliminary data.</text>
</comment>
<dbReference type="Pfam" id="PF00149">
    <property type="entry name" value="Metallophos"/>
    <property type="match status" value="1"/>
</dbReference>
<evidence type="ECO:0000256" key="4">
    <source>
        <dbReference type="ARBA" id="ARBA00022801"/>
    </source>
</evidence>
<dbReference type="eggNOG" id="COG0420">
    <property type="taxonomic scope" value="Bacteria"/>
</dbReference>
<sequence>MVRFVHTSDWHLGMTRHFLEGEAQARYTAARIDAIRAIGQLAERASAEFVVVAGDVFDSNLVATQTVRRALEAMAAVPVPVYLLPGNHDPLDAVTVYRSRLFDRLKPPNVHVLDSSGPVAVGAGVELVAAPWFSKHPLGDLAGQALAALAPQGEERSGIRILVAHGVLDVLSPQEKNPAAIAFSGLEEALTAGTIDYAALGDKHTRLALSERLHYPGSPEVTSFREELPGDALVVDLQAGRDPIVTPHHVGTWRFVGLERDLLGDDDIGELDEALGALDPKDRTVVQTGLRGTLSLQQKARLDALLDAYGEVFAACLPWLSRQNIAVLLGDDELADLGIGGFVDEAIADLADLAGLAQPGAVRHSAGSPERSGSRVDHAERSQADVAREALSLLYRLAKGPAA</sequence>
<accession>K6VNT0</accession>
<dbReference type="PANTHER" id="PTHR30337">
    <property type="entry name" value="COMPONENT OF ATP-DEPENDENT DSDNA EXONUCLEASE"/>
    <property type="match status" value="1"/>
</dbReference>
<evidence type="ECO:0000259" key="7">
    <source>
        <dbReference type="Pfam" id="PF00149"/>
    </source>
</evidence>
<evidence type="ECO:0000256" key="5">
    <source>
        <dbReference type="ARBA" id="ARBA00022839"/>
    </source>
</evidence>
<dbReference type="Gene3D" id="3.60.21.10">
    <property type="match status" value="1"/>
</dbReference>
<keyword evidence="5" id="KW-0269">Exonuclease</keyword>
<dbReference type="InterPro" id="IPR014577">
    <property type="entry name" value="UCP033093_metalloPase"/>
</dbReference>
<organism evidence="8 9">
    <name type="scientific">Kineosphaera limosa NBRC 100340</name>
    <dbReference type="NCBI Taxonomy" id="1184609"/>
    <lineage>
        <taxon>Bacteria</taxon>
        <taxon>Bacillati</taxon>
        <taxon>Actinomycetota</taxon>
        <taxon>Actinomycetes</taxon>
        <taxon>Micrococcales</taxon>
        <taxon>Dermatophilaceae</taxon>
        <taxon>Kineosphaera</taxon>
    </lineage>
</organism>
<proteinExistence type="inferred from homology"/>
<keyword evidence="3" id="KW-0540">Nuclease</keyword>